<organism evidence="2 3">
    <name type="scientific">Pedobacter steynii</name>
    <dbReference type="NCBI Taxonomy" id="430522"/>
    <lineage>
        <taxon>Bacteria</taxon>
        <taxon>Pseudomonadati</taxon>
        <taxon>Bacteroidota</taxon>
        <taxon>Sphingobacteriia</taxon>
        <taxon>Sphingobacteriales</taxon>
        <taxon>Sphingobacteriaceae</taxon>
        <taxon>Pedobacter</taxon>
    </lineage>
</organism>
<evidence type="ECO:0000259" key="1">
    <source>
        <dbReference type="Pfam" id="PF00027"/>
    </source>
</evidence>
<dbReference type="AlphaFoldDB" id="A0A1D7QAU8"/>
<evidence type="ECO:0000313" key="2">
    <source>
        <dbReference type="EMBL" id="AOM75767.1"/>
    </source>
</evidence>
<dbReference type="Proteomes" id="UP000094313">
    <property type="component" value="Chromosome"/>
</dbReference>
<gene>
    <name evidence="2" type="ORF">BFS30_00420</name>
</gene>
<dbReference type="KEGG" id="psty:BFS30_00420"/>
<dbReference type="Pfam" id="PF00027">
    <property type="entry name" value="cNMP_binding"/>
    <property type="match status" value="1"/>
</dbReference>
<name>A0A1D7QAU8_9SPHI</name>
<dbReference type="InterPro" id="IPR000595">
    <property type="entry name" value="cNMP-bd_dom"/>
</dbReference>
<proteinExistence type="predicted"/>
<reference evidence="2 3" key="1">
    <citation type="submission" date="2016-08" db="EMBL/GenBank/DDBJ databases">
        <authorList>
            <person name="Seilhamer J.J."/>
        </authorList>
    </citation>
    <scope>NUCLEOTIDE SEQUENCE [LARGE SCALE GENOMIC DNA]</scope>
    <source>
        <strain evidence="2 3">DX4</strain>
    </source>
</reference>
<accession>A0A1D7QAU8</accession>
<dbReference type="OrthoDB" id="680421at2"/>
<dbReference type="InterPro" id="IPR018490">
    <property type="entry name" value="cNMP-bd_dom_sf"/>
</dbReference>
<keyword evidence="3" id="KW-1185">Reference proteome</keyword>
<dbReference type="SUPFAM" id="SSF51206">
    <property type="entry name" value="cAMP-binding domain-like"/>
    <property type="match status" value="1"/>
</dbReference>
<dbReference type="Gene3D" id="2.60.120.10">
    <property type="entry name" value="Jelly Rolls"/>
    <property type="match status" value="1"/>
</dbReference>
<protein>
    <recommendedName>
        <fullName evidence="1">Cyclic nucleotide-binding domain-containing protein</fullName>
    </recommendedName>
</protein>
<evidence type="ECO:0000313" key="3">
    <source>
        <dbReference type="Proteomes" id="UP000094313"/>
    </source>
</evidence>
<dbReference type="RefSeq" id="WP_069377465.1">
    <property type="nucleotide sequence ID" value="NZ_CP017141.1"/>
</dbReference>
<dbReference type="EMBL" id="CP017141">
    <property type="protein sequence ID" value="AOM75767.1"/>
    <property type="molecule type" value="Genomic_DNA"/>
</dbReference>
<dbReference type="InterPro" id="IPR014710">
    <property type="entry name" value="RmlC-like_jellyroll"/>
</dbReference>
<sequence>MKEQTPYFGDMMYSPATFSRIDLQLTEQPLPKTKILMIYTALRRKIGSLCPVSDEVFHSLNRDFNPLTLSMNQILISAEQLPDRIFFIQKGLLRGYYMGEKEPVTTWFAGPDQFIIPNNFFSQEPCNEYIQSLEDCSLLSISHHSCLKMSLESNDIAKIFYKLLEEKQLLSDARERMLRIPNAEKRYLSMTKLMPVLHRNVKDDTLASYMNVTRRHLERIKIKTSRK</sequence>
<feature type="domain" description="Cyclic nucleotide-binding" evidence="1">
    <location>
        <begin position="69"/>
        <end position="149"/>
    </location>
</feature>